<reference evidence="1" key="1">
    <citation type="submission" date="2023-05" db="EMBL/GenBank/DDBJ databases">
        <authorList>
            <person name="Stuckert A."/>
        </authorList>
    </citation>
    <scope>NUCLEOTIDE SEQUENCE</scope>
</reference>
<evidence type="ECO:0000313" key="1">
    <source>
        <dbReference type="EMBL" id="CAI9581884.1"/>
    </source>
</evidence>
<name>A0ABN9ECE5_9NEOB</name>
<evidence type="ECO:0000313" key="2">
    <source>
        <dbReference type="Proteomes" id="UP001162483"/>
    </source>
</evidence>
<proteinExistence type="predicted"/>
<dbReference type="Proteomes" id="UP001162483">
    <property type="component" value="Unassembled WGS sequence"/>
</dbReference>
<dbReference type="EMBL" id="CATNWA010015319">
    <property type="protein sequence ID" value="CAI9581884.1"/>
    <property type="molecule type" value="Genomic_DNA"/>
</dbReference>
<organism evidence="1 2">
    <name type="scientific">Staurois parvus</name>
    <dbReference type="NCBI Taxonomy" id="386267"/>
    <lineage>
        <taxon>Eukaryota</taxon>
        <taxon>Metazoa</taxon>
        <taxon>Chordata</taxon>
        <taxon>Craniata</taxon>
        <taxon>Vertebrata</taxon>
        <taxon>Euteleostomi</taxon>
        <taxon>Amphibia</taxon>
        <taxon>Batrachia</taxon>
        <taxon>Anura</taxon>
        <taxon>Neobatrachia</taxon>
        <taxon>Ranoidea</taxon>
        <taxon>Ranidae</taxon>
        <taxon>Staurois</taxon>
    </lineage>
</organism>
<accession>A0ABN9ECE5</accession>
<comment type="caution">
    <text evidence="1">The sequence shown here is derived from an EMBL/GenBank/DDBJ whole genome shotgun (WGS) entry which is preliminary data.</text>
</comment>
<keyword evidence="2" id="KW-1185">Reference proteome</keyword>
<gene>
    <name evidence="1" type="ORF">SPARVUS_LOCUS9565460</name>
</gene>
<sequence length="154" mass="17215">MALVRVAVDVRTATYSPHDPLWGQDRKRREEVEEDIGLKKFIELKWVVFPLSGHRSGGQQEASVRGGGGQMIPKYLCTAGDGGERNGALAFLGAQMAHSMLVIACVSDRPNNKPSDRGNDFWLSTLLDPQLPFKKWWAFFTPAERDEESQNNVL</sequence>
<protein>
    <submittedName>
        <fullName evidence="1">Uncharacterized protein</fullName>
    </submittedName>
</protein>